<evidence type="ECO:0000313" key="1">
    <source>
        <dbReference type="EMBL" id="EWC74449.1"/>
    </source>
</evidence>
<name>W7JI14_PLAFA</name>
<reference evidence="1 2" key="1">
    <citation type="submission" date="2013-02" db="EMBL/GenBank/DDBJ databases">
        <title>The Genome Sequence of Plasmodium falciparum UGT5.1.</title>
        <authorList>
            <consortium name="The Broad Institute Genome Sequencing Platform"/>
            <consortium name="The Broad Institute Genome Sequencing Center for Infectious Disease"/>
            <person name="Neafsey D."/>
            <person name="Cheeseman I."/>
            <person name="Volkman S."/>
            <person name="Adams J."/>
            <person name="Walker B."/>
            <person name="Young S.K."/>
            <person name="Zeng Q."/>
            <person name="Gargeya S."/>
            <person name="Fitzgerald M."/>
            <person name="Haas B."/>
            <person name="Abouelleil A."/>
            <person name="Alvarado L."/>
            <person name="Arachchi H.M."/>
            <person name="Berlin A.M."/>
            <person name="Chapman S.B."/>
            <person name="Dewar J."/>
            <person name="Goldberg J."/>
            <person name="Griggs A."/>
            <person name="Gujja S."/>
            <person name="Hansen M."/>
            <person name="Howarth C."/>
            <person name="Imamovic A."/>
            <person name="Larimer J."/>
            <person name="McCowan C."/>
            <person name="Murphy C."/>
            <person name="Neiman D."/>
            <person name="Pearson M."/>
            <person name="Priest M."/>
            <person name="Roberts A."/>
            <person name="Saif S."/>
            <person name="Shea T."/>
            <person name="Sisk P."/>
            <person name="Sykes S."/>
            <person name="Wortman J."/>
            <person name="Nusbaum C."/>
            <person name="Birren B."/>
        </authorList>
    </citation>
    <scope>NUCLEOTIDE SEQUENCE [LARGE SCALE GENOMIC DNA]</scope>
    <source>
        <strain evidence="1 2">UGT5.1</strain>
    </source>
</reference>
<organism evidence="1 2">
    <name type="scientific">Plasmodium falciparum UGT5.1</name>
    <dbReference type="NCBI Taxonomy" id="1237627"/>
    <lineage>
        <taxon>Eukaryota</taxon>
        <taxon>Sar</taxon>
        <taxon>Alveolata</taxon>
        <taxon>Apicomplexa</taxon>
        <taxon>Aconoidasida</taxon>
        <taxon>Haemosporida</taxon>
        <taxon>Plasmodiidae</taxon>
        <taxon>Plasmodium</taxon>
        <taxon>Plasmodium (Laverania)</taxon>
    </lineage>
</organism>
<evidence type="ECO:0000313" key="2">
    <source>
        <dbReference type="Proteomes" id="UP000030697"/>
    </source>
</evidence>
<proteinExistence type="predicted"/>
<protein>
    <submittedName>
        <fullName evidence="1">Uncharacterized protein</fullName>
    </submittedName>
</protein>
<gene>
    <name evidence="1" type="ORF">C923_04888</name>
</gene>
<dbReference type="Proteomes" id="UP000030697">
    <property type="component" value="Unassembled WGS sequence"/>
</dbReference>
<dbReference type="AlphaFoldDB" id="W7JI14"/>
<sequence>MNDFSEEYDFMQRIHKVEGYNECNINNGFEGTKNDDLLFGKDKCEKEFYLKSKYDKYSNVLNGFGKDDKYLYLKKLKNEKEHRKRTEGSSLGRSAVDYDGKKSNINELTKIHEIVFYIHANKRNVYDYLNKQTDLENNYYQIEEKPQNLTNDIVKENEEYIYLNENAYYKLKINKEDKDDTGGGGDK</sequence>
<dbReference type="EMBL" id="KE124706">
    <property type="protein sequence ID" value="EWC74449.1"/>
    <property type="molecule type" value="Genomic_DNA"/>
</dbReference>
<accession>W7JI14</accession>